<evidence type="ECO:0000313" key="5">
    <source>
        <dbReference type="EMBL" id="GGZ69931.1"/>
    </source>
</evidence>
<dbReference type="InterPro" id="IPR045584">
    <property type="entry name" value="Pilin-like"/>
</dbReference>
<dbReference type="InterPro" id="IPR025640">
    <property type="entry name" value="GYF_2"/>
</dbReference>
<proteinExistence type="inferred from homology"/>
<keyword evidence="3" id="KW-1133">Transmembrane helix</keyword>
<evidence type="ECO:0000313" key="6">
    <source>
        <dbReference type="Proteomes" id="UP000643403"/>
    </source>
</evidence>
<organism evidence="5 6">
    <name type="scientific">Cognatilysobacter xinjiangensis</name>
    <dbReference type="NCBI Taxonomy" id="546892"/>
    <lineage>
        <taxon>Bacteria</taxon>
        <taxon>Pseudomonadati</taxon>
        <taxon>Pseudomonadota</taxon>
        <taxon>Gammaproteobacteria</taxon>
        <taxon>Lysobacterales</taxon>
        <taxon>Lysobacteraceae</taxon>
        <taxon>Cognatilysobacter</taxon>
    </lineage>
</organism>
<reference evidence="6" key="1">
    <citation type="journal article" date="2019" name="Int. J. Syst. Evol. Microbiol.">
        <title>The Global Catalogue of Microorganisms (GCM) 10K type strain sequencing project: providing services to taxonomists for standard genome sequencing and annotation.</title>
        <authorList>
            <consortium name="The Broad Institute Genomics Platform"/>
            <consortium name="The Broad Institute Genome Sequencing Center for Infectious Disease"/>
            <person name="Wu L."/>
            <person name="Ma J."/>
        </authorList>
    </citation>
    <scope>NUCLEOTIDE SEQUENCE [LARGE SCALE GENOMIC DNA]</scope>
    <source>
        <strain evidence="6">KCTC 22558</strain>
    </source>
</reference>
<gene>
    <name evidence="5" type="ORF">GCM10008101_25220</name>
</gene>
<dbReference type="SUPFAM" id="SSF54523">
    <property type="entry name" value="Pili subunits"/>
    <property type="match status" value="1"/>
</dbReference>
<dbReference type="InterPro" id="IPR001082">
    <property type="entry name" value="Pilin"/>
</dbReference>
<keyword evidence="3" id="KW-0812">Transmembrane</keyword>
<feature type="compositionally biased region" description="Pro residues" evidence="2">
    <location>
        <begin position="64"/>
        <end position="73"/>
    </location>
</feature>
<evidence type="ECO:0000256" key="1">
    <source>
        <dbReference type="ARBA" id="ARBA00005233"/>
    </source>
</evidence>
<comment type="similarity">
    <text evidence="1">Belongs to the N-Me-Phe pilin family.</text>
</comment>
<sequence length="242" mass="25927">MDWYYHDPAQGRVGPLSAEELRNRYRDRRIQLDTLVWRDGLREWQPLDRVGEELDLLSVTPDTRLPPPLPPGAPVSTTPAYAASPARGPAGYARPAPPPKRGMSGCLIALIVVGALAVPTLGILAAIALPAYQEYTIRAKVAAAADVRAAAIAPHVEAAQARLGRCPDDADEAGIEAADGIDFGEVDGARCAFRITLQGVHPKVDGKTLVYAAPATTGQPWDCTGGDLPDRYRRMQCRSGDE</sequence>
<feature type="compositionally biased region" description="Low complexity" evidence="2">
    <location>
        <begin position="74"/>
        <end position="94"/>
    </location>
</feature>
<dbReference type="Pfam" id="PF14237">
    <property type="entry name" value="GYF_2"/>
    <property type="match status" value="1"/>
</dbReference>
<evidence type="ECO:0000256" key="3">
    <source>
        <dbReference type="SAM" id="Phobius"/>
    </source>
</evidence>
<dbReference type="Proteomes" id="UP000643403">
    <property type="component" value="Unassembled WGS sequence"/>
</dbReference>
<dbReference type="EMBL" id="BMXY01000004">
    <property type="protein sequence ID" value="GGZ69931.1"/>
    <property type="molecule type" value="Genomic_DNA"/>
</dbReference>
<accession>A0ABQ3C6K1</accession>
<name>A0ABQ3C6K1_9GAMM</name>
<dbReference type="RefSeq" id="WP_189450547.1">
    <property type="nucleotide sequence ID" value="NZ_BMXY01000004.1"/>
</dbReference>
<feature type="domain" description="GYF" evidence="4">
    <location>
        <begin position="3"/>
        <end position="51"/>
    </location>
</feature>
<comment type="caution">
    <text evidence="5">The sequence shown here is derived from an EMBL/GenBank/DDBJ whole genome shotgun (WGS) entry which is preliminary data.</text>
</comment>
<feature type="region of interest" description="Disordered" evidence="2">
    <location>
        <begin position="59"/>
        <end position="95"/>
    </location>
</feature>
<dbReference type="Pfam" id="PF00114">
    <property type="entry name" value="Pilin"/>
    <property type="match status" value="1"/>
</dbReference>
<feature type="transmembrane region" description="Helical" evidence="3">
    <location>
        <begin position="107"/>
        <end position="132"/>
    </location>
</feature>
<protein>
    <recommendedName>
        <fullName evidence="4">GYF domain-containing protein</fullName>
    </recommendedName>
</protein>
<evidence type="ECO:0000259" key="4">
    <source>
        <dbReference type="Pfam" id="PF14237"/>
    </source>
</evidence>
<keyword evidence="6" id="KW-1185">Reference proteome</keyword>
<evidence type="ECO:0000256" key="2">
    <source>
        <dbReference type="SAM" id="MobiDB-lite"/>
    </source>
</evidence>
<dbReference type="Gene3D" id="3.30.700.10">
    <property type="entry name" value="Glycoprotein, Type 4 Pilin"/>
    <property type="match status" value="1"/>
</dbReference>
<keyword evidence="3" id="KW-0472">Membrane</keyword>